<reference evidence="1" key="1">
    <citation type="submission" date="2020-10" db="EMBL/GenBank/DDBJ databases">
        <authorList>
            <person name="Gilroy R."/>
        </authorList>
    </citation>
    <scope>NUCLEOTIDE SEQUENCE</scope>
    <source>
        <strain evidence="1">14700</strain>
    </source>
</reference>
<protein>
    <submittedName>
        <fullName evidence="1">DUF721 domain-containing protein</fullName>
    </submittedName>
</protein>
<name>A0A9D9ICB7_9SPIO</name>
<comment type="caution">
    <text evidence="1">The sequence shown here is derived from an EMBL/GenBank/DDBJ whole genome shotgun (WGS) entry which is preliminary data.</text>
</comment>
<proteinExistence type="predicted"/>
<accession>A0A9D9ICB7</accession>
<dbReference type="Pfam" id="PF05258">
    <property type="entry name" value="DciA"/>
    <property type="match status" value="1"/>
</dbReference>
<evidence type="ECO:0000313" key="2">
    <source>
        <dbReference type="Proteomes" id="UP000810292"/>
    </source>
</evidence>
<organism evidence="1 2">
    <name type="scientific">Candidatus Ornithospirochaeta stercoravium</name>
    <dbReference type="NCBI Taxonomy" id="2840897"/>
    <lineage>
        <taxon>Bacteria</taxon>
        <taxon>Pseudomonadati</taxon>
        <taxon>Spirochaetota</taxon>
        <taxon>Spirochaetia</taxon>
        <taxon>Spirochaetales</taxon>
        <taxon>Spirochaetaceae</taxon>
        <taxon>Spirochaetaceae incertae sedis</taxon>
        <taxon>Candidatus Ornithospirochaeta</taxon>
    </lineage>
</organism>
<dbReference type="Proteomes" id="UP000810292">
    <property type="component" value="Unassembled WGS sequence"/>
</dbReference>
<dbReference type="AlphaFoldDB" id="A0A9D9ICB7"/>
<dbReference type="EMBL" id="JADIMF010000113">
    <property type="protein sequence ID" value="MBO8469525.1"/>
    <property type="molecule type" value="Genomic_DNA"/>
</dbReference>
<reference evidence="1" key="2">
    <citation type="journal article" date="2021" name="PeerJ">
        <title>Extensive microbial diversity within the chicken gut microbiome revealed by metagenomics and culture.</title>
        <authorList>
            <person name="Gilroy R."/>
            <person name="Ravi A."/>
            <person name="Getino M."/>
            <person name="Pursley I."/>
            <person name="Horton D.L."/>
            <person name="Alikhan N.F."/>
            <person name="Baker D."/>
            <person name="Gharbi K."/>
            <person name="Hall N."/>
            <person name="Watson M."/>
            <person name="Adriaenssens E.M."/>
            <person name="Foster-Nyarko E."/>
            <person name="Jarju S."/>
            <person name="Secka A."/>
            <person name="Antonio M."/>
            <person name="Oren A."/>
            <person name="Chaudhuri R.R."/>
            <person name="La Ragione R."/>
            <person name="Hildebrand F."/>
            <person name="Pallen M.J."/>
        </authorList>
    </citation>
    <scope>NUCLEOTIDE SEQUENCE</scope>
    <source>
        <strain evidence="1">14700</strain>
    </source>
</reference>
<dbReference type="InterPro" id="IPR007922">
    <property type="entry name" value="DciA-like"/>
</dbReference>
<evidence type="ECO:0000313" key="1">
    <source>
        <dbReference type="EMBL" id="MBO8469525.1"/>
    </source>
</evidence>
<sequence length="94" mass="10687">MKDVKSIGELLSEYISNAEMNPSIKYHREWPLIAGKSLRSVTSFASIDGHTISVYAKGAAAKNRLMLEKGRIIKDFNSRYPEVLIDDMKILRMQ</sequence>
<gene>
    <name evidence="1" type="ORF">IAA72_07060</name>
</gene>